<accession>A0A5C1NMQ7</accession>
<dbReference type="RefSeq" id="WP_149286923.1">
    <property type="nucleotide sequence ID" value="NZ_CP038437.2"/>
</dbReference>
<sequence>MMMLLSSSHLRHSLAIYGCLVSSISIGSTITTTDPLPEGLPVWQCASPTSVFVGATEKIDGSRQVGNITSRRFSVYSDIHTVCHCPRSHTGNVLYTATASQPETNGWLKLNDNLSARVIIHGNGLDNQQVPFFQIRSSQQSGCFPGTSSYGPRSPAADGQVEFRVDKSFLGESHFSGELSRVYRQFQGADGGPAHNYPFARINADISVKTTQNCSFRAGNTFTVDLGSTPINHLKVGAPPELGYIPRQIDLSVNCDNISDSDIQGLEFFATAAGIPNTNGPYIATSKPGIGVAMTDVSGNLLGLGMENSEIHPLQGGSSLKKVQFYPTIVPGQKSEVTPGPYNATVTITVTIP</sequence>
<dbReference type="InterPro" id="IPR036937">
    <property type="entry name" value="Adhesion_dom_fimbrial_sf"/>
</dbReference>
<dbReference type="Pfam" id="PF00419">
    <property type="entry name" value="Fimbrial"/>
    <property type="match status" value="1"/>
</dbReference>
<dbReference type="EMBL" id="CP038437">
    <property type="protein sequence ID" value="QEM83803.1"/>
    <property type="molecule type" value="Genomic_DNA"/>
</dbReference>
<feature type="domain" description="Fimbrial-type adhesion" evidence="1">
    <location>
        <begin position="205"/>
        <end position="351"/>
    </location>
</feature>
<dbReference type="OrthoDB" id="5591224at2"/>
<evidence type="ECO:0000313" key="2">
    <source>
        <dbReference type="EMBL" id="QEM83803.1"/>
    </source>
</evidence>
<dbReference type="AlphaFoldDB" id="A0A5C1NMQ7"/>
<dbReference type="InterPro" id="IPR008966">
    <property type="entry name" value="Adhesion_dom_sf"/>
</dbReference>
<dbReference type="PANTHER" id="PTHR33420">
    <property type="entry name" value="FIMBRIAL SUBUNIT ELFA-RELATED"/>
    <property type="match status" value="1"/>
</dbReference>
<dbReference type="InterPro" id="IPR000259">
    <property type="entry name" value="Adhesion_dom_fimbrial"/>
</dbReference>
<keyword evidence="3" id="KW-1185">Reference proteome</keyword>
<organism evidence="2 3">
    <name type="scientific">Halomonas binhaiensis</name>
    <dbReference type="NCBI Taxonomy" id="2562282"/>
    <lineage>
        <taxon>Bacteria</taxon>
        <taxon>Pseudomonadati</taxon>
        <taxon>Pseudomonadota</taxon>
        <taxon>Gammaproteobacteria</taxon>
        <taxon>Oceanospirillales</taxon>
        <taxon>Halomonadaceae</taxon>
        <taxon>Halomonas</taxon>
    </lineage>
</organism>
<dbReference type="SUPFAM" id="SSF49401">
    <property type="entry name" value="Bacterial adhesins"/>
    <property type="match status" value="1"/>
</dbReference>
<gene>
    <name evidence="2" type="ORF">E4T21_21195</name>
</gene>
<dbReference type="Gene3D" id="2.60.40.1090">
    <property type="entry name" value="Fimbrial-type adhesion domain"/>
    <property type="match status" value="1"/>
</dbReference>
<dbReference type="Proteomes" id="UP000324285">
    <property type="component" value="Chromosome"/>
</dbReference>
<evidence type="ECO:0000259" key="1">
    <source>
        <dbReference type="Pfam" id="PF00419"/>
    </source>
</evidence>
<dbReference type="InterPro" id="IPR050263">
    <property type="entry name" value="Bact_Fimbrial_Adh_Pro"/>
</dbReference>
<dbReference type="GO" id="GO:0043709">
    <property type="term" value="P:cell adhesion involved in single-species biofilm formation"/>
    <property type="evidence" value="ECO:0007669"/>
    <property type="project" value="TreeGrafter"/>
</dbReference>
<proteinExistence type="predicted"/>
<dbReference type="PANTHER" id="PTHR33420:SF26">
    <property type="entry name" value="FIMBRIAL SUBUNIT"/>
    <property type="match status" value="1"/>
</dbReference>
<dbReference type="KEGG" id="hbh:E4T21_21195"/>
<name>A0A5C1NMQ7_9GAMM</name>
<dbReference type="GO" id="GO:0009289">
    <property type="term" value="C:pilus"/>
    <property type="evidence" value="ECO:0007669"/>
    <property type="project" value="InterPro"/>
</dbReference>
<protein>
    <submittedName>
        <fullName evidence="2">Fimbrial protein</fullName>
    </submittedName>
</protein>
<reference evidence="2" key="1">
    <citation type="submission" date="2021-02" db="EMBL/GenBank/DDBJ databases">
        <title>Strain Y2R2, a novel species of the genus Halomonas.</title>
        <authorList>
            <person name="Huang H."/>
        </authorList>
    </citation>
    <scope>NUCLEOTIDE SEQUENCE</scope>
    <source>
        <strain evidence="2">Y2R2</strain>
    </source>
</reference>
<evidence type="ECO:0000313" key="3">
    <source>
        <dbReference type="Proteomes" id="UP000324285"/>
    </source>
</evidence>